<dbReference type="PROSITE" id="PS51123">
    <property type="entry name" value="OMPA_2"/>
    <property type="match status" value="1"/>
</dbReference>
<organism evidence="3">
    <name type="scientific">Pelagomonas calceolata</name>
    <dbReference type="NCBI Taxonomy" id="35677"/>
    <lineage>
        <taxon>Eukaryota</taxon>
        <taxon>Sar</taxon>
        <taxon>Stramenopiles</taxon>
        <taxon>Ochrophyta</taxon>
        <taxon>Pelagophyceae</taxon>
        <taxon>Pelagomonadales</taxon>
        <taxon>Pelagomonadaceae</taxon>
        <taxon>Pelagomonas</taxon>
    </lineage>
</organism>
<evidence type="ECO:0000313" key="4">
    <source>
        <dbReference type="EMBL" id="CAH0366600.1"/>
    </source>
</evidence>
<gene>
    <name evidence="3" type="ORF">PCAL00307_LOCUS2707</name>
    <name evidence="4" type="ORF">PECAL_1P31010</name>
</gene>
<dbReference type="SUPFAM" id="SSF103088">
    <property type="entry name" value="OmpA-like"/>
    <property type="match status" value="1"/>
</dbReference>
<keyword evidence="5" id="KW-1185">Reference proteome</keyword>
<proteinExistence type="predicted"/>
<dbReference type="OrthoDB" id="204668at2759"/>
<feature type="region of interest" description="Disordered" evidence="1">
    <location>
        <begin position="191"/>
        <end position="257"/>
    </location>
</feature>
<accession>A0A7S3ZM24</accession>
<dbReference type="AlphaFoldDB" id="A0A7S3ZM24"/>
<dbReference type="InterPro" id="IPR036737">
    <property type="entry name" value="OmpA-like_sf"/>
</dbReference>
<feature type="compositionally biased region" description="Acidic residues" evidence="1">
    <location>
        <begin position="217"/>
        <end position="248"/>
    </location>
</feature>
<evidence type="ECO:0000256" key="1">
    <source>
        <dbReference type="SAM" id="MobiDB-lite"/>
    </source>
</evidence>
<dbReference type="InterPro" id="IPR006665">
    <property type="entry name" value="OmpA-like"/>
</dbReference>
<evidence type="ECO:0000313" key="5">
    <source>
        <dbReference type="Proteomes" id="UP000789595"/>
    </source>
</evidence>
<sequence length="257" mass="28669">MAPIFENTDLLAHTCGLLDAADIARLCQSCKFVPDHIKDVKTIKFLSTMRSDAVLGNLSTIERLALVESLRECSTCIDFKVFSCDLLESCLPALKRFAALMQRHRSFSVSIEAHCGLEAPRDAGYIFARERGRNVKIALLACGLEPERLQVISYGNRRPLVWAFGNPSDEKDAGSANRRVELFVRSPDGFEVPARRSPDEYASSHHSDIGPDGPGIVDDEDPDPEEEPSDVEEDDRDPEEPDEEDETVTDWTRALVY</sequence>
<dbReference type="Gene3D" id="3.30.1330.60">
    <property type="entry name" value="OmpA-like domain"/>
    <property type="match status" value="1"/>
</dbReference>
<evidence type="ECO:0000313" key="3">
    <source>
        <dbReference type="EMBL" id="CAE0687273.1"/>
    </source>
</evidence>
<reference evidence="3" key="1">
    <citation type="submission" date="2021-01" db="EMBL/GenBank/DDBJ databases">
        <authorList>
            <person name="Corre E."/>
            <person name="Pelletier E."/>
            <person name="Niang G."/>
            <person name="Scheremetjew M."/>
            <person name="Finn R."/>
            <person name="Kale V."/>
            <person name="Holt S."/>
            <person name="Cochrane G."/>
            <person name="Meng A."/>
            <person name="Brown T."/>
            <person name="Cohen L."/>
        </authorList>
    </citation>
    <scope>NUCLEOTIDE SEQUENCE</scope>
    <source>
        <strain evidence="3">CCMP1756</strain>
    </source>
</reference>
<dbReference type="Proteomes" id="UP000789595">
    <property type="component" value="Unassembled WGS sequence"/>
</dbReference>
<evidence type="ECO:0000259" key="2">
    <source>
        <dbReference type="PROSITE" id="PS51123"/>
    </source>
</evidence>
<feature type="domain" description="OmpA-like" evidence="2">
    <location>
        <begin position="66"/>
        <end position="188"/>
    </location>
</feature>
<dbReference type="EMBL" id="CAKKNE010000001">
    <property type="protein sequence ID" value="CAH0366600.1"/>
    <property type="molecule type" value="Genomic_DNA"/>
</dbReference>
<dbReference type="EMBL" id="HBIW01003236">
    <property type="protein sequence ID" value="CAE0687273.1"/>
    <property type="molecule type" value="Transcribed_RNA"/>
</dbReference>
<protein>
    <recommendedName>
        <fullName evidence="2">OmpA-like domain-containing protein</fullName>
    </recommendedName>
</protein>
<name>A0A7S3ZM24_9STRA</name>
<feature type="compositionally biased region" description="Basic and acidic residues" evidence="1">
    <location>
        <begin position="193"/>
        <end position="209"/>
    </location>
</feature>
<reference evidence="4" key="2">
    <citation type="submission" date="2021-11" db="EMBL/GenBank/DDBJ databases">
        <authorList>
            <consortium name="Genoscope - CEA"/>
            <person name="William W."/>
        </authorList>
    </citation>
    <scope>NUCLEOTIDE SEQUENCE</scope>
</reference>